<dbReference type="EMBL" id="CACQ02000318">
    <property type="protein sequence ID" value="CCF32087.1"/>
    <property type="molecule type" value="Genomic_DNA"/>
</dbReference>
<protein>
    <submittedName>
        <fullName evidence="1">Uncharacterized protein</fullName>
    </submittedName>
</protein>
<dbReference type="HOGENOM" id="CLU_2291512_0_0_1"/>
<proteinExistence type="predicted"/>
<evidence type="ECO:0000313" key="2">
    <source>
        <dbReference type="Proteomes" id="UP000007174"/>
    </source>
</evidence>
<sequence>MSPGRSRLSGLTGDTLEPLTPCAGSEVVMGNDGDHLHAEASLRWRLVLDASDAGVEEGHDVDRWHIGSGECGVDGLGSDARWLDSRLRQPRLTLLMAVNDW</sequence>
<accession>H1UVT6</accession>
<dbReference type="Proteomes" id="UP000007174">
    <property type="component" value="Unassembled WGS sequence"/>
</dbReference>
<organism evidence="1 2">
    <name type="scientific">Colletotrichum higginsianum (strain IMI 349063)</name>
    <name type="common">Crucifer anthracnose fungus</name>
    <dbReference type="NCBI Taxonomy" id="759273"/>
    <lineage>
        <taxon>Eukaryota</taxon>
        <taxon>Fungi</taxon>
        <taxon>Dikarya</taxon>
        <taxon>Ascomycota</taxon>
        <taxon>Pezizomycotina</taxon>
        <taxon>Sordariomycetes</taxon>
        <taxon>Hypocreomycetidae</taxon>
        <taxon>Glomerellales</taxon>
        <taxon>Glomerellaceae</taxon>
        <taxon>Colletotrichum</taxon>
        <taxon>Colletotrichum destructivum species complex</taxon>
    </lineage>
</organism>
<gene>
    <name evidence="1" type="ORF">CH063_04540</name>
</gene>
<evidence type="ECO:0000313" key="1">
    <source>
        <dbReference type="EMBL" id="CCF32087.1"/>
    </source>
</evidence>
<name>H1UVT6_COLHI</name>
<reference evidence="2" key="1">
    <citation type="journal article" date="2012" name="Nat. Genet.">
        <title>Lifestyle transitions in plant pathogenic Colletotrichum fungi deciphered by genome and transcriptome analyses.</title>
        <authorList>
            <person name="O'Connell R.J."/>
            <person name="Thon M.R."/>
            <person name="Hacquard S."/>
            <person name="Amyotte S.G."/>
            <person name="Kleemann J."/>
            <person name="Torres M.F."/>
            <person name="Damm U."/>
            <person name="Buiate E.A."/>
            <person name="Epstein L."/>
            <person name="Alkan N."/>
            <person name="Altmueller J."/>
            <person name="Alvarado-Balderrama L."/>
            <person name="Bauser C.A."/>
            <person name="Becker C."/>
            <person name="Birren B.W."/>
            <person name="Chen Z."/>
            <person name="Choi J."/>
            <person name="Crouch J.A."/>
            <person name="Duvick J.P."/>
            <person name="Farman M.A."/>
            <person name="Gan P."/>
            <person name="Heiman D."/>
            <person name="Henrissat B."/>
            <person name="Howard R.J."/>
            <person name="Kabbage M."/>
            <person name="Koch C."/>
            <person name="Kracher B."/>
            <person name="Kubo Y."/>
            <person name="Law A.D."/>
            <person name="Lebrun M.-H."/>
            <person name="Lee Y.-H."/>
            <person name="Miyara I."/>
            <person name="Moore N."/>
            <person name="Neumann U."/>
            <person name="Nordstroem K."/>
            <person name="Panaccione D.G."/>
            <person name="Panstruga R."/>
            <person name="Place M."/>
            <person name="Proctor R.H."/>
            <person name="Prusky D."/>
            <person name="Rech G."/>
            <person name="Reinhardt R."/>
            <person name="Rollins J.A."/>
            <person name="Rounsley S."/>
            <person name="Schardl C.L."/>
            <person name="Schwartz D.C."/>
            <person name="Shenoy N."/>
            <person name="Shirasu K."/>
            <person name="Sikhakolli U.R."/>
            <person name="Stueber K."/>
            <person name="Sukno S.A."/>
            <person name="Sweigard J.A."/>
            <person name="Takano Y."/>
            <person name="Takahara H."/>
            <person name="Trail F."/>
            <person name="van der Does H.C."/>
            <person name="Voll L.M."/>
            <person name="Will I."/>
            <person name="Young S."/>
            <person name="Zeng Q."/>
            <person name="Zhang J."/>
            <person name="Zhou S."/>
            <person name="Dickman M.B."/>
            <person name="Schulze-Lefert P."/>
            <person name="Ver Loren van Themaat E."/>
            <person name="Ma L.-J."/>
            <person name="Vaillancourt L.J."/>
        </authorList>
    </citation>
    <scope>NUCLEOTIDE SEQUENCE [LARGE SCALE GENOMIC DNA]</scope>
    <source>
        <strain evidence="2">IMI 349063</strain>
    </source>
</reference>
<dbReference type="AlphaFoldDB" id="H1UVT6"/>